<protein>
    <submittedName>
        <fullName evidence="1">Uncharacterized protein</fullName>
    </submittedName>
</protein>
<organism evidence="1 2">
    <name type="scientific">Bacillus cereus HuA3-9</name>
    <dbReference type="NCBI Taxonomy" id="1053205"/>
    <lineage>
        <taxon>Bacteria</taxon>
        <taxon>Bacillati</taxon>
        <taxon>Bacillota</taxon>
        <taxon>Bacilli</taxon>
        <taxon>Bacillales</taxon>
        <taxon>Bacillaceae</taxon>
        <taxon>Bacillus</taxon>
        <taxon>Bacillus cereus group</taxon>
    </lineage>
</organism>
<dbReference type="PATRIC" id="fig|1053205.3.peg.5664"/>
<proteinExistence type="predicted"/>
<dbReference type="RefSeq" id="WP_016094834.1">
    <property type="nucleotide sequence ID" value="NZ_KB976126.1"/>
</dbReference>
<gene>
    <name evidence="1" type="ORF">IGA_05601</name>
</gene>
<dbReference type="AlphaFoldDB" id="R8CIC6"/>
<dbReference type="Proteomes" id="UP000014003">
    <property type="component" value="Unassembled WGS sequence"/>
</dbReference>
<evidence type="ECO:0000313" key="2">
    <source>
        <dbReference type="Proteomes" id="UP000014003"/>
    </source>
</evidence>
<dbReference type="HOGENOM" id="CLU_2021998_0_0_9"/>
<dbReference type="EMBL" id="AHDZ01000070">
    <property type="protein sequence ID" value="EOO11338.1"/>
    <property type="molecule type" value="Genomic_DNA"/>
</dbReference>
<sequence length="122" mass="13505">MSLSQSERILDALRVAGTKGLTNVQLSDIALRYGGYLGRLYEKGYEVNTISEGSNVYRYILVSEPETERESRKPARDLLLEEVKNRFGDNVSAESLASLLDGLGLNLRYKAGTHKVTTSGLH</sequence>
<comment type="caution">
    <text evidence="1">The sequence shown here is derived from an EMBL/GenBank/DDBJ whole genome shotgun (WGS) entry which is preliminary data.</text>
</comment>
<accession>R8CIC6</accession>
<evidence type="ECO:0000313" key="1">
    <source>
        <dbReference type="EMBL" id="EOO11338.1"/>
    </source>
</evidence>
<name>R8CIC6_BACCE</name>
<reference evidence="1 2" key="1">
    <citation type="submission" date="2012-12" db="EMBL/GenBank/DDBJ databases">
        <title>The Genome Sequence of Bacillus cereus HuA3-9.</title>
        <authorList>
            <consortium name="The Broad Institute Genome Sequencing Platform"/>
            <consortium name="The Broad Institute Genome Sequencing Center for Infectious Disease"/>
            <person name="Feldgarden M."/>
            <person name="Van der Auwera G.A."/>
            <person name="Mahillon J."/>
            <person name="Duprez V."/>
            <person name="Timmery S."/>
            <person name="Mattelet C."/>
            <person name="Dierick K."/>
            <person name="Sun M."/>
            <person name="Yu Z."/>
            <person name="Zhu L."/>
            <person name="Hu X."/>
            <person name="Shank E.B."/>
            <person name="Swiecicka I."/>
            <person name="Hansen B.M."/>
            <person name="Andrup L."/>
            <person name="Walker B."/>
            <person name="Young S.K."/>
            <person name="Zeng Q."/>
            <person name="Gargeya S."/>
            <person name="Fitzgerald M."/>
            <person name="Haas B."/>
            <person name="Abouelleil A."/>
            <person name="Alvarado L."/>
            <person name="Arachchi H.M."/>
            <person name="Berlin A.M."/>
            <person name="Chapman S.B."/>
            <person name="Dewar J."/>
            <person name="Goldberg J."/>
            <person name="Griggs A."/>
            <person name="Gujja S."/>
            <person name="Hansen M."/>
            <person name="Howarth C."/>
            <person name="Imamovic A."/>
            <person name="Larimer J."/>
            <person name="McCowan C."/>
            <person name="Murphy C."/>
            <person name="Neiman D."/>
            <person name="Pearson M."/>
            <person name="Priest M."/>
            <person name="Roberts A."/>
            <person name="Saif S."/>
            <person name="Shea T."/>
            <person name="Sisk P."/>
            <person name="Sykes S."/>
            <person name="Wortman J."/>
            <person name="Nusbaum C."/>
            <person name="Birren B."/>
        </authorList>
    </citation>
    <scope>NUCLEOTIDE SEQUENCE [LARGE SCALE GENOMIC DNA]</scope>
    <source>
        <strain evidence="1 2">HuA3-9</strain>
    </source>
</reference>